<sequence length="174" mass="19335">MSASASSPAGKHGRRKQASPSASQPPHPAGTPLPPPLPPGTLPLVACPCCRFRRTIRLVSQSSSNPGRVFYKCPNHRISPNPCNHYYWENGEDNYIDFLVRNGYSFGTADYGNDIAFEETEDELEESRVHKMADVVKKMDLVLKKMDELAEIGRNVFAAILFLIVVMLYVAIAR</sequence>
<proteinExistence type="predicted"/>
<protein>
    <submittedName>
        <fullName evidence="1">Uncharacterized protein</fullName>
    </submittedName>
</protein>
<name>A0ACD5YMY9_AVESA</name>
<accession>A0ACD5YMY9</accession>
<evidence type="ECO:0000313" key="1">
    <source>
        <dbReference type="EnsemblPlants" id="AVESA.00010b.r2.6AG1037560.1.CDS"/>
    </source>
</evidence>
<reference evidence="1" key="1">
    <citation type="submission" date="2021-05" db="EMBL/GenBank/DDBJ databases">
        <authorList>
            <person name="Scholz U."/>
            <person name="Mascher M."/>
            <person name="Fiebig A."/>
        </authorList>
    </citation>
    <scope>NUCLEOTIDE SEQUENCE [LARGE SCALE GENOMIC DNA]</scope>
</reference>
<evidence type="ECO:0000313" key="2">
    <source>
        <dbReference type="Proteomes" id="UP001732700"/>
    </source>
</evidence>
<dbReference type="EnsemblPlants" id="AVESA.00010b.r2.6AG1037560.1">
    <property type="protein sequence ID" value="AVESA.00010b.r2.6AG1037560.1.CDS"/>
    <property type="gene ID" value="AVESA.00010b.r2.6AG1037560"/>
</dbReference>
<dbReference type="Proteomes" id="UP001732700">
    <property type="component" value="Chromosome 6A"/>
</dbReference>
<keyword evidence="2" id="KW-1185">Reference proteome</keyword>
<reference evidence="1" key="2">
    <citation type="submission" date="2025-09" db="UniProtKB">
        <authorList>
            <consortium name="EnsemblPlants"/>
        </authorList>
    </citation>
    <scope>IDENTIFICATION</scope>
</reference>
<organism evidence="1 2">
    <name type="scientific">Avena sativa</name>
    <name type="common">Oat</name>
    <dbReference type="NCBI Taxonomy" id="4498"/>
    <lineage>
        <taxon>Eukaryota</taxon>
        <taxon>Viridiplantae</taxon>
        <taxon>Streptophyta</taxon>
        <taxon>Embryophyta</taxon>
        <taxon>Tracheophyta</taxon>
        <taxon>Spermatophyta</taxon>
        <taxon>Magnoliopsida</taxon>
        <taxon>Liliopsida</taxon>
        <taxon>Poales</taxon>
        <taxon>Poaceae</taxon>
        <taxon>BOP clade</taxon>
        <taxon>Pooideae</taxon>
        <taxon>Poodae</taxon>
        <taxon>Poeae</taxon>
        <taxon>Poeae Chloroplast Group 1 (Aveneae type)</taxon>
        <taxon>Aveninae</taxon>
        <taxon>Avena</taxon>
    </lineage>
</organism>